<accession>A0A517XML4</accession>
<dbReference type="InterPro" id="IPR011033">
    <property type="entry name" value="PRC_barrel-like_sf"/>
</dbReference>
<feature type="chain" id="PRO_5021886637" evidence="1">
    <location>
        <begin position="22"/>
        <end position="170"/>
    </location>
</feature>
<gene>
    <name evidence="3" type="ORF">ETAA1_06310</name>
</gene>
<evidence type="ECO:0000256" key="1">
    <source>
        <dbReference type="SAM" id="SignalP"/>
    </source>
</evidence>
<keyword evidence="4" id="KW-1185">Reference proteome</keyword>
<dbReference type="Pfam" id="PF05239">
    <property type="entry name" value="PRC"/>
    <property type="match status" value="1"/>
</dbReference>
<dbReference type="SUPFAM" id="SSF50346">
    <property type="entry name" value="PRC-barrel domain"/>
    <property type="match status" value="1"/>
</dbReference>
<dbReference type="AlphaFoldDB" id="A0A517XML4"/>
<reference evidence="3 4" key="1">
    <citation type="submission" date="2019-02" db="EMBL/GenBank/DDBJ databases">
        <title>Deep-cultivation of Planctomycetes and their phenomic and genomic characterization uncovers novel biology.</title>
        <authorList>
            <person name="Wiegand S."/>
            <person name="Jogler M."/>
            <person name="Boedeker C."/>
            <person name="Pinto D."/>
            <person name="Vollmers J."/>
            <person name="Rivas-Marin E."/>
            <person name="Kohn T."/>
            <person name="Peeters S.H."/>
            <person name="Heuer A."/>
            <person name="Rast P."/>
            <person name="Oberbeckmann S."/>
            <person name="Bunk B."/>
            <person name="Jeske O."/>
            <person name="Meyerdierks A."/>
            <person name="Storesund J.E."/>
            <person name="Kallscheuer N."/>
            <person name="Luecker S."/>
            <person name="Lage O.M."/>
            <person name="Pohl T."/>
            <person name="Merkel B.J."/>
            <person name="Hornburger P."/>
            <person name="Mueller R.-W."/>
            <person name="Bruemmer F."/>
            <person name="Labrenz M."/>
            <person name="Spormann A.M."/>
            <person name="Op den Camp H."/>
            <person name="Overmann J."/>
            <person name="Amann R."/>
            <person name="Jetten M.S.M."/>
            <person name="Mascher T."/>
            <person name="Medema M.H."/>
            <person name="Devos D.P."/>
            <person name="Kaster A.-K."/>
            <person name="Ovreas L."/>
            <person name="Rohde M."/>
            <person name="Galperin M.Y."/>
            <person name="Jogler C."/>
        </authorList>
    </citation>
    <scope>NUCLEOTIDE SEQUENCE [LARGE SCALE GENOMIC DNA]</scope>
    <source>
        <strain evidence="3 4">ETA_A1</strain>
    </source>
</reference>
<dbReference type="InterPro" id="IPR027275">
    <property type="entry name" value="PRC-brl_dom"/>
</dbReference>
<protein>
    <submittedName>
        <fullName evidence="3">PRC-barrel domain protein</fullName>
    </submittedName>
</protein>
<dbReference type="KEGG" id="uli:ETAA1_06310"/>
<evidence type="ECO:0000313" key="3">
    <source>
        <dbReference type="EMBL" id="QDU18736.1"/>
    </source>
</evidence>
<sequence precursor="true">MTRNLFRTLAATLAAAGVATAQQPAPAVQPVPVPVQPGTAVQPAQPVQPAANLAAYRAKDIIGTKVAIQSNTAVGTVDDIVFSAGGDVEYLIVAAADGKLTTVPWAAATFNPAQRTAVVDIPVQRWQMMPTYTVQAYPQFFTPTYRTEVYRAYGLTPGEFRRIERRIERR</sequence>
<feature type="signal peptide" evidence="1">
    <location>
        <begin position="1"/>
        <end position="21"/>
    </location>
</feature>
<name>A0A517XML4_9BACT</name>
<organism evidence="3 4">
    <name type="scientific">Urbifossiella limnaea</name>
    <dbReference type="NCBI Taxonomy" id="2528023"/>
    <lineage>
        <taxon>Bacteria</taxon>
        <taxon>Pseudomonadati</taxon>
        <taxon>Planctomycetota</taxon>
        <taxon>Planctomycetia</taxon>
        <taxon>Gemmatales</taxon>
        <taxon>Gemmataceae</taxon>
        <taxon>Urbifossiella</taxon>
    </lineage>
</organism>
<keyword evidence="1" id="KW-0732">Signal</keyword>
<dbReference type="EMBL" id="CP036273">
    <property type="protein sequence ID" value="QDU18736.1"/>
    <property type="molecule type" value="Genomic_DNA"/>
</dbReference>
<dbReference type="RefSeq" id="WP_145234227.1">
    <property type="nucleotide sequence ID" value="NZ_CP036273.1"/>
</dbReference>
<dbReference type="Gene3D" id="2.30.30.240">
    <property type="entry name" value="PRC-barrel domain"/>
    <property type="match status" value="1"/>
</dbReference>
<evidence type="ECO:0000259" key="2">
    <source>
        <dbReference type="Pfam" id="PF05239"/>
    </source>
</evidence>
<feature type="domain" description="PRC-barrel" evidence="2">
    <location>
        <begin position="56"/>
        <end position="122"/>
    </location>
</feature>
<proteinExistence type="predicted"/>
<dbReference type="Proteomes" id="UP000319576">
    <property type="component" value="Chromosome"/>
</dbReference>
<evidence type="ECO:0000313" key="4">
    <source>
        <dbReference type="Proteomes" id="UP000319576"/>
    </source>
</evidence>
<dbReference type="OrthoDB" id="290330at2"/>